<accession>A0ABD6CTW9</accession>
<dbReference type="Proteomes" id="UP001597075">
    <property type="component" value="Unassembled WGS sequence"/>
</dbReference>
<sequence>MRPFALVAALLVVLAGCGGVADSPAEPTTTAKPGTDPTATATPAPTTTTGAGSGDGYDDPATDRLGWEAGRWYDEPLSTNASNGLNRSERRAVVARTMARVERLRGLEFESSVPVAVVDRETYRRQENVTATGFDEVVWEALLLVGEDRSVETVFESFYGASVQGSYRPSEARVVLVSDAAQPAVDRRTLAHELVHALQDQQFDLDRVREGATTRDERLARQGLIEGDAGYVTTLYERRCESNWTCVPRPSTGPGASLDGDAGVYVAAYQPYSDGPAFVHHLRERGGWAAVNAAYAAPPTTATAVIHPERDPDWSPRSVRVPDRSAGNWSQFDRSPPGTTVGEASLFATVWANGGVETFHLQRPSRPYRAYNYTHPTTAGWAGDRLVPYRSADGRTGYVLRTEWATADDAAAFAAAYRSLLRERRGAERRGDGVLVVPTGPYADAFRVTRDGRTVTVVNAPTVGTLDAVHAEGD</sequence>
<proteinExistence type="predicted"/>
<feature type="compositionally biased region" description="Low complexity" evidence="1">
    <location>
        <begin position="27"/>
        <end position="50"/>
    </location>
</feature>
<evidence type="ECO:0000313" key="3">
    <source>
        <dbReference type="Proteomes" id="UP001597075"/>
    </source>
</evidence>
<feature type="region of interest" description="Disordered" evidence="1">
    <location>
        <begin position="24"/>
        <end position="61"/>
    </location>
</feature>
<name>A0ABD6CTW9_9EURY</name>
<evidence type="ECO:0000256" key="1">
    <source>
        <dbReference type="SAM" id="MobiDB-lite"/>
    </source>
</evidence>
<feature type="region of interest" description="Disordered" evidence="1">
    <location>
        <begin position="307"/>
        <end position="335"/>
    </location>
</feature>
<comment type="caution">
    <text evidence="2">The sequence shown here is derived from an EMBL/GenBank/DDBJ whole genome shotgun (WGS) entry which is preliminary data.</text>
</comment>
<dbReference type="PROSITE" id="PS51257">
    <property type="entry name" value="PROKAR_LIPOPROTEIN"/>
    <property type="match status" value="1"/>
</dbReference>
<dbReference type="EMBL" id="JBHUDL010000004">
    <property type="protein sequence ID" value="MFD1632683.1"/>
    <property type="molecule type" value="Genomic_DNA"/>
</dbReference>
<dbReference type="AlphaFoldDB" id="A0ABD6CTW9"/>
<evidence type="ECO:0000313" key="2">
    <source>
        <dbReference type="EMBL" id="MFD1632683.1"/>
    </source>
</evidence>
<keyword evidence="3" id="KW-1185">Reference proteome</keyword>
<organism evidence="2 3">
    <name type="scientific">Haloplanus ruber</name>
    <dbReference type="NCBI Taxonomy" id="869892"/>
    <lineage>
        <taxon>Archaea</taxon>
        <taxon>Methanobacteriati</taxon>
        <taxon>Methanobacteriota</taxon>
        <taxon>Stenosarchaea group</taxon>
        <taxon>Halobacteria</taxon>
        <taxon>Halobacteriales</taxon>
        <taxon>Haloferacaceae</taxon>
        <taxon>Haloplanus</taxon>
    </lineage>
</organism>
<protein>
    <submittedName>
        <fullName evidence="2">Hvo_1808 family surface protein</fullName>
    </submittedName>
</protein>
<dbReference type="NCBIfam" id="NF038145">
    <property type="entry name" value="Hvo_1808_fam"/>
    <property type="match status" value="1"/>
</dbReference>
<dbReference type="RefSeq" id="WP_256406024.1">
    <property type="nucleotide sequence ID" value="NZ_CP187151.1"/>
</dbReference>
<dbReference type="InterPro" id="IPR047792">
    <property type="entry name" value="Hvo_1808-like"/>
</dbReference>
<reference evidence="2 3" key="1">
    <citation type="journal article" date="2019" name="Int. J. Syst. Evol. Microbiol.">
        <title>The Global Catalogue of Microorganisms (GCM) 10K type strain sequencing project: providing services to taxonomists for standard genome sequencing and annotation.</title>
        <authorList>
            <consortium name="The Broad Institute Genomics Platform"/>
            <consortium name="The Broad Institute Genome Sequencing Center for Infectious Disease"/>
            <person name="Wu L."/>
            <person name="Ma J."/>
        </authorList>
    </citation>
    <scope>NUCLEOTIDE SEQUENCE [LARGE SCALE GENOMIC DNA]</scope>
    <source>
        <strain evidence="2 3">CGMCC 1.10594</strain>
    </source>
</reference>
<gene>
    <name evidence="2" type="ORF">ACFSBJ_02815</name>
</gene>